<feature type="domain" description="Penicillin-binding protein transpeptidase" evidence="4">
    <location>
        <begin position="143"/>
        <end position="433"/>
    </location>
</feature>
<reference evidence="5" key="1">
    <citation type="journal article" date="2014" name="Int. J. Syst. Evol. Microbiol.">
        <title>Complete genome of a new Firmicutes species belonging to the dominant human colonic microbiota ('Ruminococcus bicirculans') reveals two chromosomes and a selective capacity to utilize plant glucans.</title>
        <authorList>
            <consortium name="NISC Comparative Sequencing Program"/>
            <person name="Wegmann U."/>
            <person name="Louis P."/>
            <person name="Goesmann A."/>
            <person name="Henrissat B."/>
            <person name="Duncan S.H."/>
            <person name="Flint H.J."/>
        </authorList>
    </citation>
    <scope>NUCLEOTIDE SEQUENCE</scope>
    <source>
        <strain evidence="5">CGMCC 1.18437</strain>
    </source>
</reference>
<evidence type="ECO:0000313" key="7">
    <source>
        <dbReference type="Proteomes" id="UP000539473"/>
    </source>
</evidence>
<dbReference type="GO" id="GO:0005886">
    <property type="term" value="C:plasma membrane"/>
    <property type="evidence" value="ECO:0007669"/>
    <property type="project" value="TreeGrafter"/>
</dbReference>
<evidence type="ECO:0000313" key="6">
    <source>
        <dbReference type="EMBL" id="MBB5378478.1"/>
    </source>
</evidence>
<evidence type="ECO:0000259" key="4">
    <source>
        <dbReference type="Pfam" id="PF00905"/>
    </source>
</evidence>
<dbReference type="GO" id="GO:0071555">
    <property type="term" value="P:cell wall organization"/>
    <property type="evidence" value="ECO:0007669"/>
    <property type="project" value="TreeGrafter"/>
</dbReference>
<keyword evidence="6" id="KW-0132">Cell division</keyword>
<evidence type="ECO:0000256" key="2">
    <source>
        <dbReference type="ARBA" id="ARBA00023136"/>
    </source>
</evidence>
<dbReference type="SUPFAM" id="SSF56601">
    <property type="entry name" value="beta-lactamase/transpeptidase-like"/>
    <property type="match status" value="1"/>
</dbReference>
<dbReference type="PANTHER" id="PTHR30627:SF1">
    <property type="entry name" value="PEPTIDOGLYCAN D,D-TRANSPEPTIDASE FTSI"/>
    <property type="match status" value="1"/>
</dbReference>
<reference evidence="6 7" key="3">
    <citation type="submission" date="2020-08" db="EMBL/GenBank/DDBJ databases">
        <title>Genomic Encyclopedia of Type Strains, Phase IV (KMG-IV): sequencing the most valuable type-strain genomes for metagenomic binning, comparative biology and taxonomic classification.</title>
        <authorList>
            <person name="Goeker M."/>
        </authorList>
    </citation>
    <scope>NUCLEOTIDE SEQUENCE [LARGE SCALE GENOMIC DNA]</scope>
    <source>
        <strain evidence="6 7">DSM 27521</strain>
    </source>
</reference>
<dbReference type="EMBL" id="JACHFK010000013">
    <property type="protein sequence ID" value="MBB5378478.1"/>
    <property type="molecule type" value="Genomic_DNA"/>
</dbReference>
<name>A0A7W8KIP9_9DEIO</name>
<dbReference type="GO" id="GO:0051301">
    <property type="term" value="P:cell division"/>
    <property type="evidence" value="ECO:0007669"/>
    <property type="project" value="UniProtKB-KW"/>
</dbReference>
<proteinExistence type="predicted"/>
<evidence type="ECO:0000256" key="3">
    <source>
        <dbReference type="SAM" id="Phobius"/>
    </source>
</evidence>
<dbReference type="InterPro" id="IPR012338">
    <property type="entry name" value="Beta-lactam/transpept-like"/>
</dbReference>
<dbReference type="GO" id="GO:0008658">
    <property type="term" value="F:penicillin binding"/>
    <property type="evidence" value="ECO:0007669"/>
    <property type="project" value="InterPro"/>
</dbReference>
<keyword evidence="3" id="KW-0812">Transmembrane</keyword>
<keyword evidence="8" id="KW-1185">Reference proteome</keyword>
<accession>A0A7W8KIP9</accession>
<keyword evidence="2 3" id="KW-0472">Membrane</keyword>
<dbReference type="InterPro" id="IPR001460">
    <property type="entry name" value="PCN-bd_Tpept"/>
</dbReference>
<reference evidence="8" key="2">
    <citation type="journal article" date="2019" name="Int. J. Syst. Evol. Microbiol.">
        <title>The Global Catalogue of Microorganisms (GCM) 10K type strain sequencing project: providing services to taxonomists for standard genome sequencing and annotation.</title>
        <authorList>
            <consortium name="The Broad Institute Genomics Platform"/>
            <consortium name="The Broad Institute Genome Sequencing Center for Infectious Disease"/>
            <person name="Wu L."/>
            <person name="Ma J."/>
        </authorList>
    </citation>
    <scope>NUCLEOTIDE SEQUENCE [LARGE SCALE GENOMIC DNA]</scope>
    <source>
        <strain evidence="8">CGMCC 1.18437</strain>
    </source>
</reference>
<dbReference type="RefSeq" id="WP_229832204.1">
    <property type="nucleotide sequence ID" value="NZ_BNAJ01000012.1"/>
</dbReference>
<comment type="caution">
    <text evidence="6">The sequence shown here is derived from an EMBL/GenBank/DDBJ whole genome shotgun (WGS) entry which is preliminary data.</text>
</comment>
<dbReference type="EMBL" id="BNAJ01000012">
    <property type="protein sequence ID" value="GHF58013.1"/>
    <property type="molecule type" value="Genomic_DNA"/>
</dbReference>
<evidence type="ECO:0000313" key="8">
    <source>
        <dbReference type="Proteomes" id="UP000619376"/>
    </source>
</evidence>
<dbReference type="InterPro" id="IPR036138">
    <property type="entry name" value="PBP_dimer_sf"/>
</dbReference>
<evidence type="ECO:0000313" key="5">
    <source>
        <dbReference type="EMBL" id="GHF58013.1"/>
    </source>
</evidence>
<dbReference type="Gene3D" id="3.40.710.10">
    <property type="entry name" value="DD-peptidase/beta-lactamase superfamily"/>
    <property type="match status" value="1"/>
</dbReference>
<dbReference type="Gene3D" id="3.90.1310.10">
    <property type="entry name" value="Penicillin-binding protein 2a (Domain 2)"/>
    <property type="match status" value="1"/>
</dbReference>
<organism evidence="6 7">
    <name type="scientific">Deinococcus metalli</name>
    <dbReference type="NCBI Taxonomy" id="1141878"/>
    <lineage>
        <taxon>Bacteria</taxon>
        <taxon>Thermotogati</taxon>
        <taxon>Deinococcota</taxon>
        <taxon>Deinococci</taxon>
        <taxon>Deinococcales</taxon>
        <taxon>Deinococcaceae</taxon>
        <taxon>Deinococcus</taxon>
    </lineage>
</organism>
<dbReference type="InterPro" id="IPR050515">
    <property type="entry name" value="Beta-lactam/transpept"/>
</dbReference>
<dbReference type="Gene3D" id="3.30.450.330">
    <property type="match status" value="1"/>
</dbReference>
<reference evidence="5" key="4">
    <citation type="submission" date="2024-05" db="EMBL/GenBank/DDBJ databases">
        <authorList>
            <person name="Sun Q."/>
            <person name="Zhou Y."/>
        </authorList>
    </citation>
    <scope>NUCLEOTIDE SEQUENCE</scope>
    <source>
        <strain evidence="5">CGMCC 1.18437</strain>
    </source>
</reference>
<dbReference type="SUPFAM" id="SSF56519">
    <property type="entry name" value="Penicillin binding protein dimerisation domain"/>
    <property type="match status" value="1"/>
</dbReference>
<dbReference type="PANTHER" id="PTHR30627">
    <property type="entry name" value="PEPTIDOGLYCAN D,D-TRANSPEPTIDASE"/>
    <property type="match status" value="1"/>
</dbReference>
<keyword evidence="6" id="KW-0131">Cell cycle</keyword>
<feature type="transmembrane region" description="Helical" evidence="3">
    <location>
        <begin position="20"/>
        <end position="43"/>
    </location>
</feature>
<sequence length="452" mass="47952">MFVGADVLTSSAATHPPRRLRFITVLLLLPLMMLGSAFTRLALAPSEPRTTVTPVRGALRSADGTVLASGPLHDRRYPQGAVAGPVVGFVGTSAGLEGAERAFDAALQRGEDVTLTLDARVQDAVEEVLIQAVRRTSAQYANAIVMDTRTGDLRAVATVPGFAPASWRTAPAGRWRNRALLDEYEPGSVIKALTVAALLDAGLTTPETRYDTPMVRRVARAAIHDIVPHPARLSTREILRYSSNVGMTRLVEGVPAPQLRRAFAAFGLGRPVTLALPAGDGRVRDATAWTELSQATMAFGQGLTVTTLQLAAAFNVLAADGRYVTPRLTAAVPVRTRPVLAPATAARMREVLHGVIDDGIRGKAALPGYHVGGKTGTAQVVVSGRYSESVFSSTFAGFLPADRPQFTVAVMVRGAQREYQGSQVAAPIFRDISAALVSLYALAPAPEDRKAH</sequence>
<dbReference type="Proteomes" id="UP000619376">
    <property type="component" value="Unassembled WGS sequence"/>
</dbReference>
<dbReference type="Proteomes" id="UP000539473">
    <property type="component" value="Unassembled WGS sequence"/>
</dbReference>
<dbReference type="AlphaFoldDB" id="A0A7W8KIP9"/>
<protein>
    <submittedName>
        <fullName evidence="6">Cell division protein FtsI (Penicillin-binding protein 3)</fullName>
    </submittedName>
    <submittedName>
        <fullName evidence="5">Penicillin-binding protein 2</fullName>
    </submittedName>
</protein>
<gene>
    <name evidence="5" type="ORF">GCM10017781_37780</name>
    <name evidence="6" type="ORF">HNQ07_003985</name>
</gene>
<evidence type="ECO:0000256" key="1">
    <source>
        <dbReference type="ARBA" id="ARBA00004370"/>
    </source>
</evidence>
<dbReference type="Pfam" id="PF00905">
    <property type="entry name" value="Transpeptidase"/>
    <property type="match status" value="1"/>
</dbReference>
<keyword evidence="3" id="KW-1133">Transmembrane helix</keyword>
<comment type="subcellular location">
    <subcellularLocation>
        <location evidence="1">Membrane</location>
    </subcellularLocation>
</comment>